<dbReference type="PANTHER" id="PTHR42966:SF3">
    <property type="entry name" value="BLR5971 PROTEIN"/>
    <property type="match status" value="1"/>
</dbReference>
<dbReference type="GO" id="GO:0016051">
    <property type="term" value="P:carbohydrate biosynthetic process"/>
    <property type="evidence" value="ECO:0007669"/>
    <property type="project" value="InterPro"/>
</dbReference>
<feature type="domain" description="Xylose isomerase-like TIM barrel" evidence="1">
    <location>
        <begin position="398"/>
        <end position="620"/>
    </location>
</feature>
<dbReference type="Pfam" id="PF01261">
    <property type="entry name" value="AP_endonuc_2"/>
    <property type="match status" value="1"/>
</dbReference>
<dbReference type="InterPro" id="IPR013022">
    <property type="entry name" value="Xyl_isomerase-like_TIM-brl"/>
</dbReference>
<evidence type="ECO:0000259" key="2">
    <source>
        <dbReference type="Pfam" id="PF03102"/>
    </source>
</evidence>
<name>A0A6C0BY01_9ZZZZ</name>
<dbReference type="Gene3D" id="3.20.20.150">
    <property type="entry name" value="Divalent-metal-dependent TIM barrel enzymes"/>
    <property type="match status" value="1"/>
</dbReference>
<sequence length="629" mass="73222">MLKRVLKKETEHIYIIAEIGINHNGDINTALKLIEKAYESGVDAVKFQKRNINKIYNEKTINDPNSAEWNIEYLMKELKNLEFGKEEYDIIYNKCKELKLDLIITPFDIESVDFVLNYNVVAFKNASCNMNNYELLDYISTKNLPVLISTGMWSDEEIKESLIYFKEKKIDYTLLLANSTYPCPYQDLNIQYINKLKKYSNVVGYSGHERGNFIPIAVAALGAKIIEKHITLDRNQDGLDHKASMEPEEWKEMVYNLRLLEKAMGCKKIVNQAEMLAKQSFCLSPYAIRDIDKGEKFNKNMFKLLAPGKGLLQNELKKYFGKIIKLAIKKNECISKSYFEDTILIKNWKIADFKKKWGVKCRFHDFPQYSVLSSPVIEFHCSQKDIYDSVTGIASNTSRLIVHAPELVDRMLVDICSDNEEQVKKSLDILQHTINKTVKLSKNFKGKPKLVVHFGGMCLKECECCNKKKELLKMYKNSVKNFKKLNYDPEEIEILPENLPPKPWYLGGEWNQYGFMEENYMINFCKEFKLKMTYDICHAKLYCNYSKKDIVEYTKKIKNYISHVHISDTEGINGEGVQINEGDTDFLPIFKELEDLDFSWVTEIWAGHINNGKGCYKSMKLLEPFKKYI</sequence>
<dbReference type="SUPFAM" id="SSF51658">
    <property type="entry name" value="Xylose isomerase-like"/>
    <property type="match status" value="1"/>
</dbReference>
<dbReference type="Pfam" id="PF03102">
    <property type="entry name" value="NeuB"/>
    <property type="match status" value="1"/>
</dbReference>
<dbReference type="InterPro" id="IPR036732">
    <property type="entry name" value="AFP_Neu5c_C_sf"/>
</dbReference>
<reference evidence="3" key="1">
    <citation type="journal article" date="2020" name="Nature">
        <title>Giant virus diversity and host interactions through global metagenomics.</title>
        <authorList>
            <person name="Schulz F."/>
            <person name="Roux S."/>
            <person name="Paez-Espino D."/>
            <person name="Jungbluth S."/>
            <person name="Walsh D.A."/>
            <person name="Denef V.J."/>
            <person name="McMahon K.D."/>
            <person name="Konstantinidis K.T."/>
            <person name="Eloe-Fadrosh E.A."/>
            <person name="Kyrpides N.C."/>
            <person name="Woyke T."/>
        </authorList>
    </citation>
    <scope>NUCLEOTIDE SEQUENCE</scope>
    <source>
        <strain evidence="3">GVMAG-M-3300020169-51</strain>
    </source>
</reference>
<evidence type="ECO:0000259" key="1">
    <source>
        <dbReference type="Pfam" id="PF01261"/>
    </source>
</evidence>
<dbReference type="PANTHER" id="PTHR42966">
    <property type="entry name" value="N-ACETYLNEURAMINATE SYNTHASE"/>
    <property type="match status" value="1"/>
</dbReference>
<dbReference type="SUPFAM" id="SSF51569">
    <property type="entry name" value="Aldolase"/>
    <property type="match status" value="1"/>
</dbReference>
<protein>
    <recommendedName>
        <fullName evidence="4">AFP-like domain-containing protein</fullName>
    </recommendedName>
</protein>
<dbReference type="SUPFAM" id="SSF51269">
    <property type="entry name" value="AFP III-like domain"/>
    <property type="match status" value="1"/>
</dbReference>
<dbReference type="InterPro" id="IPR013132">
    <property type="entry name" value="PseI/NeuA/B-like_N"/>
</dbReference>
<dbReference type="InterPro" id="IPR051690">
    <property type="entry name" value="PseI-like"/>
</dbReference>
<dbReference type="InterPro" id="IPR013785">
    <property type="entry name" value="Aldolase_TIM"/>
</dbReference>
<evidence type="ECO:0008006" key="4">
    <source>
        <dbReference type="Google" id="ProtNLM"/>
    </source>
</evidence>
<dbReference type="Gene3D" id="3.20.20.70">
    <property type="entry name" value="Aldolase class I"/>
    <property type="match status" value="1"/>
</dbReference>
<dbReference type="Gene3D" id="3.90.1210.10">
    <property type="entry name" value="Antifreeze-like/N-acetylneuraminic acid synthase C-terminal domain"/>
    <property type="match status" value="1"/>
</dbReference>
<dbReference type="CDD" id="cd11615">
    <property type="entry name" value="SAF_NeuB_like"/>
    <property type="match status" value="1"/>
</dbReference>
<accession>A0A6C0BY01</accession>
<proteinExistence type="predicted"/>
<dbReference type="InterPro" id="IPR057736">
    <property type="entry name" value="SAF_PseI/NeuA/NeuB"/>
</dbReference>
<organism evidence="3">
    <name type="scientific">viral metagenome</name>
    <dbReference type="NCBI Taxonomy" id="1070528"/>
    <lineage>
        <taxon>unclassified sequences</taxon>
        <taxon>metagenomes</taxon>
        <taxon>organismal metagenomes</taxon>
    </lineage>
</organism>
<evidence type="ECO:0000313" key="3">
    <source>
        <dbReference type="EMBL" id="QHS97305.1"/>
    </source>
</evidence>
<dbReference type="GO" id="GO:0047444">
    <property type="term" value="F:N-acylneuraminate-9-phosphate synthase activity"/>
    <property type="evidence" value="ECO:0007669"/>
    <property type="project" value="TreeGrafter"/>
</dbReference>
<feature type="domain" description="PseI/NeuA/B-like" evidence="2">
    <location>
        <begin position="33"/>
        <end position="267"/>
    </location>
</feature>
<dbReference type="AlphaFoldDB" id="A0A6C0BY01"/>
<dbReference type="EMBL" id="MN739293">
    <property type="protein sequence ID" value="QHS97305.1"/>
    <property type="molecule type" value="Genomic_DNA"/>
</dbReference>
<dbReference type="InterPro" id="IPR036237">
    <property type="entry name" value="Xyl_isomerase-like_sf"/>
</dbReference>